<name>A0A543A0E7_9MICC</name>
<evidence type="ECO:0000313" key="2">
    <source>
        <dbReference type="Proteomes" id="UP000319746"/>
    </source>
</evidence>
<evidence type="ECO:0000313" key="1">
    <source>
        <dbReference type="EMBL" id="TQL66058.1"/>
    </source>
</evidence>
<comment type="caution">
    <text evidence="1">The sequence shown here is derived from an EMBL/GenBank/DDBJ whole genome shotgun (WGS) entry which is preliminary data.</text>
</comment>
<keyword evidence="2" id="KW-1185">Reference proteome</keyword>
<reference evidence="1 2" key="1">
    <citation type="submission" date="2019-06" db="EMBL/GenBank/DDBJ databases">
        <title>Sequencing the genomes of 1000 actinobacteria strains.</title>
        <authorList>
            <person name="Klenk H.-P."/>
        </authorList>
    </citation>
    <scope>NUCLEOTIDE SEQUENCE [LARGE SCALE GENOMIC DNA]</scope>
    <source>
        <strain evidence="1 2">DSM 24083</strain>
    </source>
</reference>
<gene>
    <name evidence="1" type="ORF">FB556_2537</name>
</gene>
<proteinExistence type="predicted"/>
<sequence>MRHAHSLRWAGLVAAAVFVVGCSDQTAVETSQLTIMTTSRALDEATSMAVAEYLKAQGVDVEIQQHSALSEAYGALNAPTAQDQAVLGILTAPQDQQAEERTVQLPEDLEIVAQAPAEIGFVATASSITAAKFARQVVETDDPEMPMGEACAEQTWFHPQLDEESLEIIGDALAQQGCEPTFETVETLDAETSTELIEQLTMEPNTVVMLRGVNPAISDQGLASLDIETRQWPHSNIVAVSHIDADNPLAAEVGEVLDVLNSDAATTLMRGYYNAQTSVSDLQYEVDDAVRYWLAEADLIDPDTVINITDDND</sequence>
<dbReference type="AlphaFoldDB" id="A0A543A0E7"/>
<dbReference type="OrthoDB" id="4962212at2"/>
<dbReference type="Proteomes" id="UP000319746">
    <property type="component" value="Unassembled WGS sequence"/>
</dbReference>
<accession>A0A543A0E7</accession>
<organism evidence="1 2">
    <name type="scientific">Enteractinococcus coprophilus</name>
    <dbReference type="NCBI Taxonomy" id="1027633"/>
    <lineage>
        <taxon>Bacteria</taxon>
        <taxon>Bacillati</taxon>
        <taxon>Actinomycetota</taxon>
        <taxon>Actinomycetes</taxon>
        <taxon>Micrococcales</taxon>
        <taxon>Micrococcaceae</taxon>
    </lineage>
</organism>
<dbReference type="EMBL" id="VFOU01000004">
    <property type="protein sequence ID" value="TQL66058.1"/>
    <property type="molecule type" value="Genomic_DNA"/>
</dbReference>
<evidence type="ECO:0008006" key="3">
    <source>
        <dbReference type="Google" id="ProtNLM"/>
    </source>
</evidence>
<dbReference type="RefSeq" id="WP_141868187.1">
    <property type="nucleotide sequence ID" value="NZ_BAABAN010000017.1"/>
</dbReference>
<dbReference type="PROSITE" id="PS51257">
    <property type="entry name" value="PROKAR_LIPOPROTEIN"/>
    <property type="match status" value="1"/>
</dbReference>
<protein>
    <recommendedName>
        <fullName evidence="3">ABC transporter substrate-binding protein</fullName>
    </recommendedName>
</protein>